<comment type="caution">
    <text evidence="7">The sequence shown here is derived from an EMBL/GenBank/DDBJ whole genome shotgun (WGS) entry which is preliminary data.</text>
</comment>
<keyword evidence="2" id="KW-0805">Transcription regulation</keyword>
<keyword evidence="8" id="KW-1185">Reference proteome</keyword>
<dbReference type="SUPFAM" id="SSF55455">
    <property type="entry name" value="SRF-like"/>
    <property type="match status" value="1"/>
</dbReference>
<dbReference type="InterPro" id="IPR002100">
    <property type="entry name" value="TF_MADSbox"/>
</dbReference>
<dbReference type="CDD" id="cd00120">
    <property type="entry name" value="MADS"/>
    <property type="match status" value="1"/>
</dbReference>
<protein>
    <recommendedName>
        <fullName evidence="6">MADS-box domain-containing protein</fullName>
    </recommendedName>
</protein>
<dbReference type="PROSITE" id="PS50066">
    <property type="entry name" value="MADS_BOX_2"/>
    <property type="match status" value="1"/>
</dbReference>
<dbReference type="GO" id="GO:0046983">
    <property type="term" value="F:protein dimerization activity"/>
    <property type="evidence" value="ECO:0007669"/>
    <property type="project" value="InterPro"/>
</dbReference>
<feature type="domain" description="MADS-box" evidence="6">
    <location>
        <begin position="10"/>
        <end position="55"/>
    </location>
</feature>
<dbReference type="AlphaFoldDB" id="A0A6G1BPM3"/>
<evidence type="ECO:0000256" key="4">
    <source>
        <dbReference type="ARBA" id="ARBA00023163"/>
    </source>
</evidence>
<dbReference type="EMBL" id="SPHZ02000012">
    <property type="protein sequence ID" value="KAF0889717.1"/>
    <property type="molecule type" value="Genomic_DNA"/>
</dbReference>
<reference evidence="7 8" key="1">
    <citation type="submission" date="2019-11" db="EMBL/GenBank/DDBJ databases">
        <title>Whole genome sequence of Oryza granulata.</title>
        <authorList>
            <person name="Li W."/>
        </authorList>
    </citation>
    <scope>NUCLEOTIDE SEQUENCE [LARGE SCALE GENOMIC DNA]</scope>
    <source>
        <strain evidence="8">cv. Menghai</strain>
        <tissue evidence="7">Leaf</tissue>
    </source>
</reference>
<dbReference type="PANTHER" id="PTHR11945:SF776">
    <property type="entry name" value="AGAMOUS-LIKE 50-RELATED"/>
    <property type="match status" value="1"/>
</dbReference>
<dbReference type="Gene3D" id="3.40.1810.10">
    <property type="entry name" value="Transcription factor, MADS-box"/>
    <property type="match status" value="1"/>
</dbReference>
<evidence type="ECO:0000256" key="2">
    <source>
        <dbReference type="ARBA" id="ARBA00023015"/>
    </source>
</evidence>
<keyword evidence="3" id="KW-0238">DNA-binding</keyword>
<evidence type="ECO:0000259" key="6">
    <source>
        <dbReference type="PROSITE" id="PS50066"/>
    </source>
</evidence>
<keyword evidence="4" id="KW-0804">Transcription</keyword>
<name>A0A6G1BPM3_9ORYZ</name>
<dbReference type="PANTHER" id="PTHR11945">
    <property type="entry name" value="MADS BOX PROTEIN"/>
    <property type="match status" value="1"/>
</dbReference>
<evidence type="ECO:0000313" key="8">
    <source>
        <dbReference type="Proteomes" id="UP000479710"/>
    </source>
</evidence>
<dbReference type="PRINTS" id="PR00404">
    <property type="entry name" value="MADSDOMAIN"/>
</dbReference>
<sequence>MVRPLGRPSMGLQRIEIRLIDTKGPRQVTFSKRRGGLFKKASELALLTGASVAVVGLRRAADETRAQVAAEQVRMRGVTEKIVQAKAGRRFWWEADVDALGEAEMPEFARALEKLRANVVVEVSALMVIA</sequence>
<dbReference type="InterPro" id="IPR036879">
    <property type="entry name" value="TF_MADSbox_sf"/>
</dbReference>
<dbReference type="GO" id="GO:0000981">
    <property type="term" value="F:DNA-binding transcription factor activity, RNA polymerase II-specific"/>
    <property type="evidence" value="ECO:0007669"/>
    <property type="project" value="TreeGrafter"/>
</dbReference>
<dbReference type="GO" id="GO:0005634">
    <property type="term" value="C:nucleus"/>
    <property type="evidence" value="ECO:0007669"/>
    <property type="project" value="UniProtKB-SubCell"/>
</dbReference>
<comment type="subcellular location">
    <subcellularLocation>
        <location evidence="1">Nucleus</location>
    </subcellularLocation>
</comment>
<dbReference type="Pfam" id="PF00319">
    <property type="entry name" value="SRF-TF"/>
    <property type="match status" value="1"/>
</dbReference>
<accession>A0A6G1BPM3</accession>
<dbReference type="SMART" id="SM00432">
    <property type="entry name" value="MADS"/>
    <property type="match status" value="1"/>
</dbReference>
<dbReference type="GO" id="GO:0000978">
    <property type="term" value="F:RNA polymerase II cis-regulatory region sequence-specific DNA binding"/>
    <property type="evidence" value="ECO:0007669"/>
    <property type="project" value="TreeGrafter"/>
</dbReference>
<evidence type="ECO:0000256" key="3">
    <source>
        <dbReference type="ARBA" id="ARBA00023125"/>
    </source>
</evidence>
<evidence type="ECO:0000256" key="1">
    <source>
        <dbReference type="ARBA" id="ARBA00004123"/>
    </source>
</evidence>
<proteinExistence type="predicted"/>
<organism evidence="7 8">
    <name type="scientific">Oryza meyeriana var. granulata</name>
    <dbReference type="NCBI Taxonomy" id="110450"/>
    <lineage>
        <taxon>Eukaryota</taxon>
        <taxon>Viridiplantae</taxon>
        <taxon>Streptophyta</taxon>
        <taxon>Embryophyta</taxon>
        <taxon>Tracheophyta</taxon>
        <taxon>Spermatophyta</taxon>
        <taxon>Magnoliopsida</taxon>
        <taxon>Liliopsida</taxon>
        <taxon>Poales</taxon>
        <taxon>Poaceae</taxon>
        <taxon>BOP clade</taxon>
        <taxon>Oryzoideae</taxon>
        <taxon>Oryzeae</taxon>
        <taxon>Oryzinae</taxon>
        <taxon>Oryza</taxon>
        <taxon>Oryza meyeriana</taxon>
    </lineage>
</organism>
<evidence type="ECO:0000313" key="7">
    <source>
        <dbReference type="EMBL" id="KAF0889717.1"/>
    </source>
</evidence>
<evidence type="ECO:0000256" key="5">
    <source>
        <dbReference type="ARBA" id="ARBA00023242"/>
    </source>
</evidence>
<dbReference type="Proteomes" id="UP000479710">
    <property type="component" value="Unassembled WGS sequence"/>
</dbReference>
<keyword evidence="5" id="KW-0539">Nucleus</keyword>
<gene>
    <name evidence="7" type="ORF">E2562_030509</name>
</gene>
<dbReference type="OrthoDB" id="1166350at2759"/>